<evidence type="ECO:0000256" key="3">
    <source>
        <dbReference type="ARBA" id="ARBA00023163"/>
    </source>
</evidence>
<dbReference type="PROSITE" id="PS50043">
    <property type="entry name" value="HTH_LUXR_2"/>
    <property type="match status" value="1"/>
</dbReference>
<proteinExistence type="predicted"/>
<accession>A0A0D0EXK6</accession>
<evidence type="ECO:0000256" key="2">
    <source>
        <dbReference type="ARBA" id="ARBA00023125"/>
    </source>
</evidence>
<keyword evidence="3" id="KW-0804">Transcription</keyword>
<dbReference type="AlphaFoldDB" id="A0A0D0EXK6"/>
<dbReference type="PANTHER" id="PTHR44688">
    <property type="entry name" value="DNA-BINDING TRANSCRIPTIONAL ACTIVATOR DEVR_DOSR"/>
    <property type="match status" value="1"/>
</dbReference>
<evidence type="ECO:0000313" key="5">
    <source>
        <dbReference type="EMBL" id="KIO74113.1"/>
    </source>
</evidence>
<dbReference type="InterPro" id="IPR000792">
    <property type="entry name" value="Tscrpt_reg_LuxR_C"/>
</dbReference>
<dbReference type="PANTHER" id="PTHR44688:SF16">
    <property type="entry name" value="DNA-BINDING TRANSCRIPTIONAL ACTIVATOR DEVR_DOSR"/>
    <property type="match status" value="1"/>
</dbReference>
<dbReference type="RefSeq" id="WP_052480286.1">
    <property type="nucleotide sequence ID" value="NZ_CP023704.1"/>
</dbReference>
<dbReference type="SMART" id="SM00421">
    <property type="entry name" value="HTH_LUXR"/>
    <property type="match status" value="1"/>
</dbReference>
<dbReference type="EMBL" id="JXLU01000010">
    <property type="protein sequence ID" value="KIO74113.1"/>
    <property type="molecule type" value="Genomic_DNA"/>
</dbReference>
<dbReference type="InterPro" id="IPR016032">
    <property type="entry name" value="Sig_transdc_resp-reg_C-effctor"/>
</dbReference>
<gene>
    <name evidence="5" type="ORF">B4167_0390</name>
</gene>
<dbReference type="Gene3D" id="1.10.10.10">
    <property type="entry name" value="Winged helix-like DNA-binding domain superfamily/Winged helix DNA-binding domain"/>
    <property type="match status" value="1"/>
</dbReference>
<name>A0A0D0EXK6_9BACI</name>
<dbReference type="CDD" id="cd06170">
    <property type="entry name" value="LuxR_C_like"/>
    <property type="match status" value="1"/>
</dbReference>
<keyword evidence="1" id="KW-0805">Transcription regulation</keyword>
<organism evidence="5 6">
    <name type="scientific">Caldibacillus thermoamylovorans</name>
    <dbReference type="NCBI Taxonomy" id="35841"/>
    <lineage>
        <taxon>Bacteria</taxon>
        <taxon>Bacillati</taxon>
        <taxon>Bacillota</taxon>
        <taxon>Bacilli</taxon>
        <taxon>Bacillales</taxon>
        <taxon>Bacillaceae</taxon>
        <taxon>Caldibacillus</taxon>
    </lineage>
</organism>
<dbReference type="KEGG" id="bthv:CQJ30_09375"/>
<dbReference type="Proteomes" id="UP000032076">
    <property type="component" value="Unassembled WGS sequence"/>
</dbReference>
<evidence type="ECO:0000259" key="4">
    <source>
        <dbReference type="PROSITE" id="PS50043"/>
    </source>
</evidence>
<dbReference type="PRINTS" id="PR00038">
    <property type="entry name" value="HTHLUXR"/>
</dbReference>
<evidence type="ECO:0000313" key="6">
    <source>
        <dbReference type="Proteomes" id="UP000032076"/>
    </source>
</evidence>
<dbReference type="SUPFAM" id="SSF46894">
    <property type="entry name" value="C-terminal effector domain of the bipartite response regulators"/>
    <property type="match status" value="1"/>
</dbReference>
<feature type="domain" description="HTH luxR-type" evidence="4">
    <location>
        <begin position="427"/>
        <end position="492"/>
    </location>
</feature>
<comment type="caution">
    <text evidence="5">The sequence shown here is derived from an EMBL/GenBank/DDBJ whole genome shotgun (WGS) entry which is preliminary data.</text>
</comment>
<reference evidence="5 6" key="1">
    <citation type="submission" date="2015-01" db="EMBL/GenBank/DDBJ databases">
        <title>Draft Genome Sequences of Four Bacillus thermoamylovorans Strains, Isolated From Food Products.</title>
        <authorList>
            <person name="Krawcyk A.O."/>
            <person name="Berendsen E.M."/>
            <person name="Eijlander R.T."/>
            <person name="de Jong A."/>
            <person name="Wells-Bennik M."/>
            <person name="Kuipers O.P."/>
        </authorList>
    </citation>
    <scope>NUCLEOTIDE SEQUENCE [LARGE SCALE GENOMIC DNA]</scope>
    <source>
        <strain evidence="5 6">B4167</strain>
    </source>
</reference>
<evidence type="ECO:0000256" key="1">
    <source>
        <dbReference type="ARBA" id="ARBA00023015"/>
    </source>
</evidence>
<dbReference type="GO" id="GO:0003677">
    <property type="term" value="F:DNA binding"/>
    <property type="evidence" value="ECO:0007669"/>
    <property type="project" value="UniProtKB-KW"/>
</dbReference>
<keyword evidence="2" id="KW-0238">DNA-binding</keyword>
<sequence>MFMTLNDQMNTLFQRGLTVIKDNYEDIQKELHWVIQQYKRNNKNIAEAMEDTFRFLTEHLIRAEFPLNHFISNLPSKMNTNPFILLLLENVVHKVLQENAKKTHHDHFSIHYVFTKISEEVFLFPYQKNSSLKDFINHLVASHQLPIDSIIVAENINNCFVATQVYTKNPSSLSLPAEKLEADTIYDLTEILYNYITGNKNNLSAVPIPYDHVTLIVFLPREDISKVIPFLTFTLKMYNDSQKSLLIAKQSQQWKDSVIMFNEKVMGSQTYTDALQNIASGFVEFLPFERSALFSYNKNEQTGLGLYGHHIDKEAIRNITENVQNLPLVHKQLKILENFGRRLKYIQPLYIRDAKGIFPEQYINQFELKSVVVVPVYLSSSNKLLGAAILDQGPWQYFKIDKDTFLALIKFGQSAGEILAKYDKERKSGKKWHFSPRELEVLKLLAEGASTFEAAIEMHLSEYTVRDYVSAIMQKMNVKNRTEAVAKAIREGLI</sequence>
<dbReference type="GO" id="GO:0006355">
    <property type="term" value="P:regulation of DNA-templated transcription"/>
    <property type="evidence" value="ECO:0007669"/>
    <property type="project" value="InterPro"/>
</dbReference>
<dbReference type="InterPro" id="IPR036388">
    <property type="entry name" value="WH-like_DNA-bd_sf"/>
</dbReference>
<protein>
    <recommendedName>
        <fullName evidence="4">HTH luxR-type domain-containing protein</fullName>
    </recommendedName>
</protein>
<dbReference type="Pfam" id="PF00196">
    <property type="entry name" value="GerE"/>
    <property type="match status" value="1"/>
</dbReference>